<gene>
    <name evidence="8" type="ORF">DWV00_09850</name>
</gene>
<proteinExistence type="inferred from homology"/>
<dbReference type="PROSITE" id="PS50198">
    <property type="entry name" value="PPIC_PPIASE_2"/>
    <property type="match status" value="1"/>
</dbReference>
<organism evidence="8 9">
    <name type="scientific">Trinickia dinghuensis</name>
    <dbReference type="NCBI Taxonomy" id="2291023"/>
    <lineage>
        <taxon>Bacteria</taxon>
        <taxon>Pseudomonadati</taxon>
        <taxon>Pseudomonadota</taxon>
        <taxon>Betaproteobacteria</taxon>
        <taxon>Burkholderiales</taxon>
        <taxon>Burkholderiaceae</taxon>
        <taxon>Trinickia</taxon>
    </lineage>
</organism>
<dbReference type="Proteomes" id="UP000256838">
    <property type="component" value="Unassembled WGS sequence"/>
</dbReference>
<dbReference type="OrthoDB" id="9769613at2"/>
<dbReference type="PANTHER" id="PTHR47245">
    <property type="entry name" value="PEPTIDYLPROLYL ISOMERASE"/>
    <property type="match status" value="1"/>
</dbReference>
<dbReference type="EC" id="5.2.1.8" evidence="3"/>
<feature type="domain" description="PpiC" evidence="7">
    <location>
        <begin position="110"/>
        <end position="210"/>
    </location>
</feature>
<evidence type="ECO:0000256" key="5">
    <source>
        <dbReference type="ARBA" id="ARBA00023235"/>
    </source>
</evidence>
<dbReference type="InterPro" id="IPR000297">
    <property type="entry name" value="PPIase_PpiC"/>
</dbReference>
<evidence type="ECO:0000313" key="9">
    <source>
        <dbReference type="Proteomes" id="UP000256838"/>
    </source>
</evidence>
<comment type="caution">
    <text evidence="8">The sequence shown here is derived from an EMBL/GenBank/DDBJ whole genome shotgun (WGS) entry which is preliminary data.</text>
</comment>
<evidence type="ECO:0000256" key="4">
    <source>
        <dbReference type="ARBA" id="ARBA00023110"/>
    </source>
</evidence>
<evidence type="ECO:0000256" key="1">
    <source>
        <dbReference type="ARBA" id="ARBA00000971"/>
    </source>
</evidence>
<dbReference type="SUPFAM" id="SSF54534">
    <property type="entry name" value="FKBP-like"/>
    <property type="match status" value="1"/>
</dbReference>
<comment type="catalytic activity">
    <reaction evidence="1">
        <text>[protein]-peptidylproline (omega=180) = [protein]-peptidylproline (omega=0)</text>
        <dbReference type="Rhea" id="RHEA:16237"/>
        <dbReference type="Rhea" id="RHEA-COMP:10747"/>
        <dbReference type="Rhea" id="RHEA-COMP:10748"/>
        <dbReference type="ChEBI" id="CHEBI:83833"/>
        <dbReference type="ChEBI" id="CHEBI:83834"/>
        <dbReference type="EC" id="5.2.1.8"/>
    </reaction>
</comment>
<dbReference type="PANTHER" id="PTHR47245:SF2">
    <property type="entry name" value="PEPTIDYL-PROLYL CIS-TRANS ISOMERASE HP_0175-RELATED"/>
    <property type="match status" value="1"/>
</dbReference>
<dbReference type="Pfam" id="PF00639">
    <property type="entry name" value="Rotamase"/>
    <property type="match status" value="1"/>
</dbReference>
<dbReference type="EMBL" id="QRGA01000005">
    <property type="protein sequence ID" value="RDU99393.1"/>
    <property type="molecule type" value="Genomic_DNA"/>
</dbReference>
<protein>
    <recommendedName>
        <fullName evidence="3">peptidylprolyl isomerase</fullName>
        <ecNumber evidence="3">5.2.1.8</ecNumber>
    </recommendedName>
</protein>
<comment type="similarity">
    <text evidence="2">Belongs to the PpiC/parvulin rotamase family.</text>
</comment>
<dbReference type="Gene3D" id="3.10.50.40">
    <property type="match status" value="1"/>
</dbReference>
<dbReference type="GO" id="GO:0003755">
    <property type="term" value="F:peptidyl-prolyl cis-trans isomerase activity"/>
    <property type="evidence" value="ECO:0007669"/>
    <property type="project" value="UniProtKB-KW"/>
</dbReference>
<evidence type="ECO:0000256" key="2">
    <source>
        <dbReference type="ARBA" id="ARBA00007656"/>
    </source>
</evidence>
<name>A0A3D8K1S9_9BURK</name>
<evidence type="ECO:0000256" key="6">
    <source>
        <dbReference type="PROSITE-ProRule" id="PRU00278"/>
    </source>
</evidence>
<dbReference type="AlphaFoldDB" id="A0A3D8K1S9"/>
<evidence type="ECO:0000259" key="7">
    <source>
        <dbReference type="PROSITE" id="PS50198"/>
    </source>
</evidence>
<dbReference type="InterPro" id="IPR046357">
    <property type="entry name" value="PPIase_dom_sf"/>
</dbReference>
<dbReference type="InterPro" id="IPR050245">
    <property type="entry name" value="PrsA_foldase"/>
</dbReference>
<keyword evidence="4 6" id="KW-0697">Rotamase</keyword>
<dbReference type="RefSeq" id="WP_115533368.1">
    <property type="nucleotide sequence ID" value="NZ_QRGA01000005.1"/>
</dbReference>
<evidence type="ECO:0000256" key="3">
    <source>
        <dbReference type="ARBA" id="ARBA00013194"/>
    </source>
</evidence>
<accession>A0A3D8K1S9</accession>
<keyword evidence="5 6" id="KW-0413">Isomerase</keyword>
<evidence type="ECO:0000313" key="8">
    <source>
        <dbReference type="EMBL" id="RDU99393.1"/>
    </source>
</evidence>
<keyword evidence="9" id="KW-1185">Reference proteome</keyword>
<dbReference type="PROSITE" id="PS01096">
    <property type="entry name" value="PPIC_PPIASE_1"/>
    <property type="match status" value="1"/>
</dbReference>
<reference evidence="8 9" key="1">
    <citation type="submission" date="2018-08" db="EMBL/GenBank/DDBJ databases">
        <title>Paraburkholderia sp. DHOM06 isolated from forest soil.</title>
        <authorList>
            <person name="Gao Z.-H."/>
            <person name="Qiu L.-H."/>
        </authorList>
    </citation>
    <scope>NUCLEOTIDE SEQUENCE [LARGE SCALE GENOMIC DNA]</scope>
    <source>
        <strain evidence="8 9">DHOM06</strain>
    </source>
</reference>
<dbReference type="InterPro" id="IPR023058">
    <property type="entry name" value="PPIase_PpiC_CS"/>
</dbReference>
<sequence>MASNVLDSHAIAGDGCLRINGVVLDADAISAESAHHADAFDPLDAARRALAVRELLRQRAFALGLIDQDEPIDDDALDRLLACELTHVPMPDTDACRHYYERNAARFRRNDIVYASHILFAVTDGVPLSALRRHAEAALAGVLAAPETFEDVARRMSNCPSSGVGGSLGQLMRGDTVPEFESAVFGTREAGLLPRLVNTRFGFHIVRVDRRVEGDTVPFSDVADAIAAFLSKQVRLRATRQYLTVLAGGAQVDGVELGGTDNPLVQ</sequence>